<evidence type="ECO:0000313" key="1">
    <source>
        <dbReference type="EMBL" id="EJX10172.1"/>
    </source>
</evidence>
<dbReference type="EMBL" id="AMCI01000239">
    <property type="protein sequence ID" value="EJX10172.1"/>
    <property type="molecule type" value="Genomic_DNA"/>
</dbReference>
<organism evidence="1">
    <name type="scientific">gut metagenome</name>
    <dbReference type="NCBI Taxonomy" id="749906"/>
    <lineage>
        <taxon>unclassified sequences</taxon>
        <taxon>metagenomes</taxon>
        <taxon>organismal metagenomes</taxon>
    </lineage>
</organism>
<comment type="caution">
    <text evidence="1">The sequence shown here is derived from an EMBL/GenBank/DDBJ whole genome shotgun (WGS) entry which is preliminary data.</text>
</comment>
<proteinExistence type="predicted"/>
<reference evidence="1" key="1">
    <citation type="journal article" date="2012" name="PLoS ONE">
        <title>Gene sets for utilization of primary and secondary nutrition supplies in the distal gut of endangered iberian lynx.</title>
        <authorList>
            <person name="Alcaide M."/>
            <person name="Messina E."/>
            <person name="Richter M."/>
            <person name="Bargiela R."/>
            <person name="Peplies J."/>
            <person name="Huws S.A."/>
            <person name="Newbold C.J."/>
            <person name="Golyshin P.N."/>
            <person name="Simon M.A."/>
            <person name="Lopez G."/>
            <person name="Yakimov M.M."/>
            <person name="Ferrer M."/>
        </authorList>
    </citation>
    <scope>NUCLEOTIDE SEQUENCE</scope>
</reference>
<sequence length="91" mass="10289">MNEVVVRTQVGELRVVHEVQVVEVDGASRIEELHEVARIEVQFATVGEVVYLLHVRLEAGQQLLQPLLTVLVASRRAIDEIDRAFQFDAIE</sequence>
<gene>
    <name evidence="1" type="ORF">EVA_01721</name>
</gene>
<accession>J9GPM2</accession>
<protein>
    <submittedName>
        <fullName evidence="1">Uncharacterized protein</fullName>
    </submittedName>
</protein>
<dbReference type="AlphaFoldDB" id="J9GPM2"/>
<name>J9GPM2_9ZZZZ</name>